<name>A0A655JQA8_MYCTX</name>
<accession>A0A655JQA8</accession>
<dbReference type="AlphaFoldDB" id="A0A655JQA8"/>
<organism evidence="1 2">
    <name type="scientific">Mycobacterium tuberculosis</name>
    <dbReference type="NCBI Taxonomy" id="1773"/>
    <lineage>
        <taxon>Bacteria</taxon>
        <taxon>Bacillati</taxon>
        <taxon>Actinomycetota</taxon>
        <taxon>Actinomycetes</taxon>
        <taxon>Mycobacteriales</taxon>
        <taxon>Mycobacteriaceae</taxon>
        <taxon>Mycobacterium</taxon>
        <taxon>Mycobacterium tuberculosis complex</taxon>
    </lineage>
</organism>
<reference evidence="1 2" key="1">
    <citation type="submission" date="2015-03" db="EMBL/GenBank/DDBJ databases">
        <authorList>
            <consortium name="Pathogen Informatics"/>
        </authorList>
    </citation>
    <scope>NUCLEOTIDE SEQUENCE [LARGE SCALE GENOMIC DNA]</scope>
    <source>
        <strain evidence="1 2">P00601463</strain>
    </source>
</reference>
<gene>
    <name evidence="1" type="ORF">ERS007741_04319</name>
</gene>
<proteinExistence type="predicted"/>
<evidence type="ECO:0000313" key="1">
    <source>
        <dbReference type="EMBL" id="COX39302.1"/>
    </source>
</evidence>
<evidence type="ECO:0000313" key="2">
    <source>
        <dbReference type="Proteomes" id="UP000048600"/>
    </source>
</evidence>
<sequence length="179" mass="20019">MKDRSPRFDVVAFDIDQAAVTGRHQYGDTTGARGLSQYHFDIQRVAFFDNDVKAVEELVDGFRREPGCNEVHGQVGIQLRDPARRNHRLVEANVEDADRHAIQVRQLNFVEIGQPQCATGTFGGKGVCDRMAGAESDDPTRSACSARCSSAVMRCLLRSKRTARNPRRPRMATTMRRQG</sequence>
<protein>
    <submittedName>
        <fullName evidence="1">Uncharacterized protein</fullName>
    </submittedName>
</protein>
<dbReference type="Proteomes" id="UP000048600">
    <property type="component" value="Unassembled WGS sequence"/>
</dbReference>
<dbReference type="EMBL" id="CHKL01000864">
    <property type="protein sequence ID" value="COX39302.1"/>
    <property type="molecule type" value="Genomic_DNA"/>
</dbReference>